<evidence type="ECO:0000256" key="1">
    <source>
        <dbReference type="ARBA" id="ARBA00004613"/>
    </source>
</evidence>
<dbReference type="SUPFAM" id="SSF88713">
    <property type="entry name" value="Glycoside hydrolase/deacetylase"/>
    <property type="match status" value="1"/>
</dbReference>
<dbReference type="STRING" id="1603606.DSOUD_1676"/>
<accession>A0A0M4CWN8</accession>
<dbReference type="PATRIC" id="fig|1603606.3.peg.1824"/>
<dbReference type="RefSeq" id="WP_053550553.1">
    <property type="nucleotide sequence ID" value="NZ_CP010802.1"/>
</dbReference>
<evidence type="ECO:0000256" key="2">
    <source>
        <dbReference type="ARBA" id="ARBA00022729"/>
    </source>
</evidence>
<evidence type="ECO:0000259" key="3">
    <source>
        <dbReference type="PROSITE" id="PS51677"/>
    </source>
</evidence>
<name>A0A0M4CWN8_9BACT</name>
<dbReference type="InterPro" id="IPR002509">
    <property type="entry name" value="NODB_dom"/>
</dbReference>
<sequence length="271" mass="31266">MNWLLLPVLGVLWFSWRYAWWRPPISTRVPRILMYHMVAPHRPGARFNGLRVTPRRFEQQLAWLVRNGWTTLTLSELLKSEEAIPEKAVVLTFDDGFADNLHRALPLLEKYNCKATLYLVVDRQDREWSTAKKAHHEGGELKNEAKLSDEEVRQMLRSGRVELGSHTLTHPNFLNLGDEEKLVELTESKRLLEEKFGVSVESFAYPFGYYRAGDDKLVEQAGYSSAVTTESGLNDFSGCSRFLLKRIKISGKDNLLAFILRMRGGRRGWNK</sequence>
<dbReference type="AlphaFoldDB" id="A0A0M4CWN8"/>
<gene>
    <name evidence="4" type="ORF">DSOUD_1676</name>
</gene>
<dbReference type="GO" id="GO:0005576">
    <property type="term" value="C:extracellular region"/>
    <property type="evidence" value="ECO:0007669"/>
    <property type="project" value="UniProtKB-SubCell"/>
</dbReference>
<dbReference type="OrthoDB" id="9776235at2"/>
<dbReference type="EMBL" id="CP010802">
    <property type="protein sequence ID" value="ALC16454.1"/>
    <property type="molecule type" value="Genomic_DNA"/>
</dbReference>
<protein>
    <submittedName>
        <fullName evidence="4">Putative polysaccharide deacetylase YxkH</fullName>
    </submittedName>
</protein>
<comment type="subcellular location">
    <subcellularLocation>
        <location evidence="1">Secreted</location>
    </subcellularLocation>
</comment>
<organism evidence="4 5">
    <name type="scientific">Desulfuromonas soudanensis</name>
    <dbReference type="NCBI Taxonomy" id="1603606"/>
    <lineage>
        <taxon>Bacteria</taxon>
        <taxon>Pseudomonadati</taxon>
        <taxon>Thermodesulfobacteriota</taxon>
        <taxon>Desulfuromonadia</taxon>
        <taxon>Desulfuromonadales</taxon>
        <taxon>Desulfuromonadaceae</taxon>
        <taxon>Desulfuromonas</taxon>
    </lineage>
</organism>
<dbReference type="CDD" id="cd10918">
    <property type="entry name" value="CE4_NodB_like_5s_6s"/>
    <property type="match status" value="1"/>
</dbReference>
<dbReference type="InterPro" id="IPR011330">
    <property type="entry name" value="Glyco_hydro/deAcase_b/a-brl"/>
</dbReference>
<keyword evidence="2" id="KW-0732">Signal</keyword>
<dbReference type="GO" id="GO:0016810">
    <property type="term" value="F:hydrolase activity, acting on carbon-nitrogen (but not peptide) bonds"/>
    <property type="evidence" value="ECO:0007669"/>
    <property type="project" value="InterPro"/>
</dbReference>
<dbReference type="Gene3D" id="3.20.20.370">
    <property type="entry name" value="Glycoside hydrolase/deacetylase"/>
    <property type="match status" value="1"/>
</dbReference>
<dbReference type="InterPro" id="IPR051398">
    <property type="entry name" value="Polysacch_Deacetylase"/>
</dbReference>
<reference evidence="4 5" key="1">
    <citation type="submission" date="2015-07" db="EMBL/GenBank/DDBJ databases">
        <title>Isolation and Genomic Characterization of a Novel Halophilic Metal-Reducing Deltaproteobacterium from the Deep Subsurface.</title>
        <authorList>
            <person name="Badalamenti J.P."/>
            <person name="Summers Z.M."/>
            <person name="Gralnick J.A."/>
            <person name="Bond D.R."/>
        </authorList>
    </citation>
    <scope>NUCLEOTIDE SEQUENCE [LARGE SCALE GENOMIC DNA]</scope>
    <source>
        <strain evidence="4 5">WTL</strain>
    </source>
</reference>
<dbReference type="Proteomes" id="UP000057158">
    <property type="component" value="Chromosome"/>
</dbReference>
<dbReference type="KEGG" id="des:DSOUD_1676"/>
<keyword evidence="5" id="KW-1185">Reference proteome</keyword>
<evidence type="ECO:0000313" key="5">
    <source>
        <dbReference type="Proteomes" id="UP000057158"/>
    </source>
</evidence>
<dbReference type="GO" id="GO:0005975">
    <property type="term" value="P:carbohydrate metabolic process"/>
    <property type="evidence" value="ECO:0007669"/>
    <property type="project" value="InterPro"/>
</dbReference>
<feature type="domain" description="NodB homology" evidence="3">
    <location>
        <begin position="87"/>
        <end position="271"/>
    </location>
</feature>
<dbReference type="Pfam" id="PF01522">
    <property type="entry name" value="Polysacc_deac_1"/>
    <property type="match status" value="1"/>
</dbReference>
<dbReference type="PANTHER" id="PTHR34216:SF3">
    <property type="entry name" value="POLY-BETA-1,6-N-ACETYL-D-GLUCOSAMINE N-DEACETYLASE"/>
    <property type="match status" value="1"/>
</dbReference>
<dbReference type="PROSITE" id="PS51677">
    <property type="entry name" value="NODB"/>
    <property type="match status" value="1"/>
</dbReference>
<proteinExistence type="predicted"/>
<evidence type="ECO:0000313" key="4">
    <source>
        <dbReference type="EMBL" id="ALC16454.1"/>
    </source>
</evidence>
<dbReference type="PANTHER" id="PTHR34216">
    <property type="match status" value="1"/>
</dbReference>